<dbReference type="Pfam" id="PF11992">
    <property type="entry name" value="TgpA_N"/>
    <property type="match status" value="1"/>
</dbReference>
<evidence type="ECO:0000313" key="5">
    <source>
        <dbReference type="Proteomes" id="UP000617531"/>
    </source>
</evidence>
<dbReference type="GO" id="GO:0008233">
    <property type="term" value="F:peptidase activity"/>
    <property type="evidence" value="ECO:0007669"/>
    <property type="project" value="UniProtKB-KW"/>
</dbReference>
<dbReference type="GO" id="GO:0006508">
    <property type="term" value="P:proteolysis"/>
    <property type="evidence" value="ECO:0007669"/>
    <property type="project" value="UniProtKB-KW"/>
</dbReference>
<keyword evidence="5" id="KW-1185">Reference proteome</keyword>
<name>A0A8J3GNH7_9MICO</name>
<feature type="domain" description="Transglutaminase-like" evidence="3">
    <location>
        <begin position="497"/>
        <end position="561"/>
    </location>
</feature>
<evidence type="ECO:0000259" key="3">
    <source>
        <dbReference type="SMART" id="SM00460"/>
    </source>
</evidence>
<sequence>MKPARSAASIAVDVAILWILIGLAAAAFWPVYRDPWYLATAGGAVIAGTVVALLGARFRWPSFVVLLVAAGVFVVLGVPLAVPGRAIGGFLPSWEGILDLLSGVSYGWKQLLTITLPVGDYQALLVPAFLLLLTATLLSVTIAARARYPELAVLPPIVAFLVAIAFGPDEVPWPVPLALGMLAGSLVFLVWHRWRRRRSAIRALARATPDAEGRPLETAGGAALGMRTVVAGGLILVIASGASIGATAVVPVTGERDVLRTAVEQPFDPRDYPSPLAGFRRYLRDDRVDEVMLTISGLPAGSRVRVATLDSYDGVVYAVGTASVDSASGTFVRIPQSVDQGGVSGESVTLVVEVAGYRGVWLPSAGAFESITFTGARGASLTDAFYYNATTGTAAVLGGLETGDGYRIDAVLPDQPATTEFDALSPGDADVPRLGEIPEELALYLEERVRTLTSPGERLVAMLDALQTDGYISHGLDEEDPPSRSGHGADRIAELVTESRMIGDAEQYAVAAALMARQLGFPARVVFGFVPQDGVVRGSDVTAWIEVDTAQYGWVAIDPVPEDRPIPEEEPEEENQVARPPSVVPPPPDRPDPQADQAAPDNAQDDPDQLDPLLAALLAALGVVGVGLLIIAVVLAPFALIVAAKVRRRRLRRNAPDTVQRISGGWDEFADAVLDHGFATPPAATRSELAAVAGGLPSRVLAAVADRAVFAPEHANPADADRVWDAVGELRAALDLGLTRWQRVRALVSLRSLGAYSVRSLFRREGRQR</sequence>
<dbReference type="PANTHER" id="PTHR42736:SF1">
    <property type="entry name" value="PROTEIN-GLUTAMINE GAMMA-GLUTAMYLTRANSFERASE"/>
    <property type="match status" value="1"/>
</dbReference>
<gene>
    <name evidence="4" type="ORF">GCM10011600_04980</name>
</gene>
<organism evidence="4 5">
    <name type="scientific">Pseudolysinimonas yzui</name>
    <dbReference type="NCBI Taxonomy" id="2708254"/>
    <lineage>
        <taxon>Bacteria</taxon>
        <taxon>Bacillati</taxon>
        <taxon>Actinomycetota</taxon>
        <taxon>Actinomycetes</taxon>
        <taxon>Micrococcales</taxon>
        <taxon>Microbacteriaceae</taxon>
        <taxon>Pseudolysinimonas</taxon>
    </lineage>
</organism>
<feature type="transmembrane region" description="Helical" evidence="2">
    <location>
        <begin position="35"/>
        <end position="56"/>
    </location>
</feature>
<dbReference type="PANTHER" id="PTHR42736">
    <property type="entry name" value="PROTEIN-GLUTAMINE GAMMA-GLUTAMYLTRANSFERASE"/>
    <property type="match status" value="1"/>
</dbReference>
<dbReference type="InterPro" id="IPR021878">
    <property type="entry name" value="TgpA_N"/>
</dbReference>
<keyword evidence="4" id="KW-0378">Hydrolase</keyword>
<feature type="transmembrane region" description="Helical" evidence="2">
    <location>
        <begin position="63"/>
        <end position="82"/>
    </location>
</feature>
<dbReference type="SMART" id="SM00460">
    <property type="entry name" value="TGc"/>
    <property type="match status" value="1"/>
</dbReference>
<proteinExistence type="predicted"/>
<dbReference type="EMBL" id="BNAI01000001">
    <property type="protein sequence ID" value="GHF07335.1"/>
    <property type="molecule type" value="Genomic_DNA"/>
</dbReference>
<evidence type="ECO:0000256" key="1">
    <source>
        <dbReference type="SAM" id="MobiDB-lite"/>
    </source>
</evidence>
<evidence type="ECO:0000313" key="4">
    <source>
        <dbReference type="EMBL" id="GHF07335.1"/>
    </source>
</evidence>
<feature type="transmembrane region" description="Helical" evidence="2">
    <location>
        <begin position="613"/>
        <end position="643"/>
    </location>
</feature>
<dbReference type="Gene3D" id="3.10.620.30">
    <property type="match status" value="1"/>
</dbReference>
<dbReference type="Pfam" id="PF01841">
    <property type="entry name" value="Transglut_core"/>
    <property type="match status" value="1"/>
</dbReference>
<feature type="transmembrane region" description="Helical" evidence="2">
    <location>
        <begin position="229"/>
        <end position="250"/>
    </location>
</feature>
<keyword evidence="2" id="KW-1133">Transmembrane helix</keyword>
<comment type="caution">
    <text evidence="4">The sequence shown here is derived from an EMBL/GenBank/DDBJ whole genome shotgun (WGS) entry which is preliminary data.</text>
</comment>
<feature type="region of interest" description="Disordered" evidence="1">
    <location>
        <begin position="558"/>
        <end position="608"/>
    </location>
</feature>
<dbReference type="AlphaFoldDB" id="A0A8J3GNH7"/>
<keyword evidence="4" id="KW-0645">Protease</keyword>
<feature type="transmembrane region" description="Helical" evidence="2">
    <location>
        <begin position="7"/>
        <end position="29"/>
    </location>
</feature>
<reference evidence="4" key="1">
    <citation type="journal article" date="2014" name="Int. J. Syst. Evol. Microbiol.">
        <title>Complete genome sequence of Corynebacterium casei LMG S-19264T (=DSM 44701T), isolated from a smear-ripened cheese.</title>
        <authorList>
            <consortium name="US DOE Joint Genome Institute (JGI-PGF)"/>
            <person name="Walter F."/>
            <person name="Albersmeier A."/>
            <person name="Kalinowski J."/>
            <person name="Ruckert C."/>
        </authorList>
    </citation>
    <scope>NUCLEOTIDE SEQUENCE</scope>
    <source>
        <strain evidence="4">CGMCC 1.16548</strain>
    </source>
</reference>
<reference evidence="4" key="2">
    <citation type="submission" date="2020-09" db="EMBL/GenBank/DDBJ databases">
        <authorList>
            <person name="Sun Q."/>
            <person name="Zhou Y."/>
        </authorList>
    </citation>
    <scope>NUCLEOTIDE SEQUENCE</scope>
    <source>
        <strain evidence="4">CGMCC 1.16548</strain>
    </source>
</reference>
<dbReference type="Proteomes" id="UP000617531">
    <property type="component" value="Unassembled WGS sequence"/>
</dbReference>
<feature type="transmembrane region" description="Helical" evidence="2">
    <location>
        <begin position="173"/>
        <end position="192"/>
    </location>
</feature>
<dbReference type="RefSeq" id="WP_191281780.1">
    <property type="nucleotide sequence ID" value="NZ_BNAI01000001.1"/>
</dbReference>
<keyword evidence="2" id="KW-0472">Membrane</keyword>
<feature type="transmembrane region" description="Helical" evidence="2">
    <location>
        <begin position="121"/>
        <end position="144"/>
    </location>
</feature>
<dbReference type="InterPro" id="IPR038765">
    <property type="entry name" value="Papain-like_cys_pep_sf"/>
</dbReference>
<dbReference type="InterPro" id="IPR002931">
    <property type="entry name" value="Transglutaminase-like"/>
</dbReference>
<dbReference type="SUPFAM" id="SSF54001">
    <property type="entry name" value="Cysteine proteinases"/>
    <property type="match status" value="1"/>
</dbReference>
<accession>A0A8J3GNH7</accession>
<evidence type="ECO:0000256" key="2">
    <source>
        <dbReference type="SAM" id="Phobius"/>
    </source>
</evidence>
<dbReference type="InterPro" id="IPR052901">
    <property type="entry name" value="Bact_TGase-like"/>
</dbReference>
<protein>
    <submittedName>
        <fullName evidence="4">Cysteine protease</fullName>
    </submittedName>
</protein>
<feature type="transmembrane region" description="Helical" evidence="2">
    <location>
        <begin position="151"/>
        <end position="167"/>
    </location>
</feature>
<keyword evidence="2" id="KW-0812">Transmembrane</keyword>